<organism evidence="1">
    <name type="scientific">marine metagenome</name>
    <dbReference type="NCBI Taxonomy" id="408172"/>
    <lineage>
        <taxon>unclassified sequences</taxon>
        <taxon>metagenomes</taxon>
        <taxon>ecological metagenomes</taxon>
    </lineage>
</organism>
<sequence length="63" mass="7106">MLSASCLCTTFPTPLRTLPASSSRSYSLPRIKSLISGGRTRLSTWVVRIREEEFSIYVSLKRV</sequence>
<reference evidence="1" key="1">
    <citation type="submission" date="2018-05" db="EMBL/GenBank/DDBJ databases">
        <authorList>
            <person name="Lanie J.A."/>
            <person name="Ng W.-L."/>
            <person name="Kazmierczak K.M."/>
            <person name="Andrzejewski T.M."/>
            <person name="Davidsen T.M."/>
            <person name="Wayne K.J."/>
            <person name="Tettelin H."/>
            <person name="Glass J.I."/>
            <person name="Rusch D."/>
            <person name="Podicherti R."/>
            <person name="Tsui H.-C.T."/>
            <person name="Winkler M.E."/>
        </authorList>
    </citation>
    <scope>NUCLEOTIDE SEQUENCE</scope>
</reference>
<accession>A0A383BIU8</accession>
<dbReference type="AlphaFoldDB" id="A0A383BIU8"/>
<dbReference type="EMBL" id="UINC01200766">
    <property type="protein sequence ID" value="SVE19799.1"/>
    <property type="molecule type" value="Genomic_DNA"/>
</dbReference>
<feature type="non-terminal residue" evidence="1">
    <location>
        <position position="63"/>
    </location>
</feature>
<gene>
    <name evidence="1" type="ORF">METZ01_LOCUS472653</name>
</gene>
<evidence type="ECO:0000313" key="1">
    <source>
        <dbReference type="EMBL" id="SVE19799.1"/>
    </source>
</evidence>
<name>A0A383BIU8_9ZZZZ</name>
<protein>
    <submittedName>
        <fullName evidence="1">Uncharacterized protein</fullName>
    </submittedName>
</protein>
<proteinExistence type="predicted"/>